<evidence type="ECO:0000313" key="4">
    <source>
        <dbReference type="Proteomes" id="UP000009168"/>
    </source>
</evidence>
<keyword evidence="1" id="KW-0812">Transmembrane</keyword>
<dbReference type="InParanoid" id="Q23R07"/>
<dbReference type="AlphaFoldDB" id="Q23R07"/>
<dbReference type="Pfam" id="PF00027">
    <property type="entry name" value="cNMP_binding"/>
    <property type="match status" value="1"/>
</dbReference>
<feature type="transmembrane region" description="Helical" evidence="1">
    <location>
        <begin position="389"/>
        <end position="411"/>
    </location>
</feature>
<dbReference type="OrthoDB" id="421226at2759"/>
<keyword evidence="4" id="KW-1185">Reference proteome</keyword>
<dbReference type="SUPFAM" id="SSF51206">
    <property type="entry name" value="cAMP-binding domain-like"/>
    <property type="match status" value="1"/>
</dbReference>
<gene>
    <name evidence="3" type="ORF">TTHERM_00997540</name>
</gene>
<dbReference type="InterPro" id="IPR018490">
    <property type="entry name" value="cNMP-bd_dom_sf"/>
</dbReference>
<evidence type="ECO:0000313" key="3">
    <source>
        <dbReference type="EMBL" id="EAR98949.2"/>
    </source>
</evidence>
<dbReference type="RefSeq" id="XP_001019194.2">
    <property type="nucleotide sequence ID" value="XM_001019194.2"/>
</dbReference>
<feature type="transmembrane region" description="Helical" evidence="1">
    <location>
        <begin position="423"/>
        <end position="443"/>
    </location>
</feature>
<dbReference type="PANTHER" id="PTHR45689:SF5">
    <property type="entry name" value="I[[H]] CHANNEL, ISOFORM E"/>
    <property type="match status" value="1"/>
</dbReference>
<organism evidence="3 4">
    <name type="scientific">Tetrahymena thermophila (strain SB210)</name>
    <dbReference type="NCBI Taxonomy" id="312017"/>
    <lineage>
        <taxon>Eukaryota</taxon>
        <taxon>Sar</taxon>
        <taxon>Alveolata</taxon>
        <taxon>Ciliophora</taxon>
        <taxon>Intramacronucleata</taxon>
        <taxon>Oligohymenophorea</taxon>
        <taxon>Hymenostomatida</taxon>
        <taxon>Tetrahymenina</taxon>
        <taxon>Tetrahymenidae</taxon>
        <taxon>Tetrahymena</taxon>
    </lineage>
</organism>
<dbReference type="GeneID" id="7829811"/>
<dbReference type="eggNOG" id="KOG0500">
    <property type="taxonomic scope" value="Eukaryota"/>
</dbReference>
<dbReference type="PANTHER" id="PTHR45689">
    <property type="entry name" value="I[[H]] CHANNEL, ISOFORM E"/>
    <property type="match status" value="1"/>
</dbReference>
<keyword evidence="1" id="KW-1133">Transmembrane helix</keyword>
<dbReference type="InterPro" id="IPR013099">
    <property type="entry name" value="K_chnl_dom"/>
</dbReference>
<dbReference type="InterPro" id="IPR051413">
    <property type="entry name" value="K/Na_HCN_channel"/>
</dbReference>
<dbReference type="SUPFAM" id="SSF81324">
    <property type="entry name" value="Voltage-gated potassium channels"/>
    <property type="match status" value="1"/>
</dbReference>
<dbReference type="GO" id="GO:0003254">
    <property type="term" value="P:regulation of membrane depolarization"/>
    <property type="evidence" value="ECO:0007669"/>
    <property type="project" value="TreeGrafter"/>
</dbReference>
<dbReference type="Pfam" id="PF07885">
    <property type="entry name" value="Ion_trans_2"/>
    <property type="match status" value="1"/>
</dbReference>
<dbReference type="SMART" id="SM00100">
    <property type="entry name" value="cNMP"/>
    <property type="match status" value="1"/>
</dbReference>
<feature type="transmembrane region" description="Helical" evidence="1">
    <location>
        <begin position="557"/>
        <end position="581"/>
    </location>
</feature>
<name>Q23R07_TETTS</name>
<accession>Q23R07</accession>
<dbReference type="Gene3D" id="2.60.120.10">
    <property type="entry name" value="Jelly Rolls"/>
    <property type="match status" value="1"/>
</dbReference>
<dbReference type="HOGENOM" id="CLU_272086_0_0_1"/>
<dbReference type="GO" id="GO:0035725">
    <property type="term" value="P:sodium ion transmembrane transport"/>
    <property type="evidence" value="ECO:0007669"/>
    <property type="project" value="TreeGrafter"/>
</dbReference>
<evidence type="ECO:0000256" key="1">
    <source>
        <dbReference type="SAM" id="Phobius"/>
    </source>
</evidence>
<feature type="transmembrane region" description="Helical" evidence="1">
    <location>
        <begin position="526"/>
        <end position="545"/>
    </location>
</feature>
<dbReference type="PROSITE" id="PS50042">
    <property type="entry name" value="CNMP_BINDING_3"/>
    <property type="match status" value="1"/>
</dbReference>
<dbReference type="GO" id="GO:0005249">
    <property type="term" value="F:voltage-gated potassium channel activity"/>
    <property type="evidence" value="ECO:0007669"/>
    <property type="project" value="TreeGrafter"/>
</dbReference>
<dbReference type="InterPro" id="IPR000595">
    <property type="entry name" value="cNMP-bd_dom"/>
</dbReference>
<dbReference type="Proteomes" id="UP000009168">
    <property type="component" value="Unassembled WGS sequence"/>
</dbReference>
<dbReference type="InterPro" id="IPR014710">
    <property type="entry name" value="RmlC-like_jellyroll"/>
</dbReference>
<protein>
    <submittedName>
        <fullName evidence="3">Cation channel family protein</fullName>
    </submittedName>
</protein>
<feature type="transmembrane region" description="Helical" evidence="1">
    <location>
        <begin position="348"/>
        <end position="369"/>
    </location>
</feature>
<evidence type="ECO:0000259" key="2">
    <source>
        <dbReference type="PROSITE" id="PS50042"/>
    </source>
</evidence>
<proteinExistence type="predicted"/>
<dbReference type="KEGG" id="tet:TTHERM_00997540"/>
<dbReference type="Gene3D" id="1.10.287.70">
    <property type="match status" value="1"/>
</dbReference>
<sequence>MNQNQIKQGQNSQNLEGLNKIMCLYQLNQGANAYLHSQQFDTNLLNHTLNTSPTKNQMEYQSQENEENYVSVRDFAEVNSTSQCMNKSQLEYLLIRTERQKQNGLQPLNSTIHPKINLCEKQQENARMENFIRQPSRNLSKQQRKISYVKTRPAKISICESLEPKESEGAIQGSPFYKQNTFNKNLNQRRRSSRMQVEQFQNTLIKIIQNKTNNQQQQKQKLLDIPDQNEALQTQEQEKIQIQNQLGEDQCKLGTFQKLKKKDEKLKNALVSRLGIFSRFIRNIKNLSQLYKFRIMKTEQKLRFNDKSFYQQKKQEMGNENFSKKILFRIFSKIFQKLAKQIPVFDPLHFAVLSLDFIVLITLTAQLFTLPLADSFEVNYLKQGWCKVVFYYIPAIALIASIFTKLNTGFFKENIAVNDRKKIFLNYYYSGGLVIDFITVLSFLVTQDIYDYVFLLLKIYQIQNSIVKVDTKFSLSQRFPLSFQIFKLIFLVMFLAHLNGCIFYQVAKNVDESWITKNNLMTADWYAKYINSVYFSFITMVTVGYGDITPVSLQEKVFVIFMVVYSCGFFGYIVSSIGNIFTQRAQIQANYKRQLVDMIQYMRTRNISQMIQQQVFQYLHYLEQMDYYNHQKGEEIVKKLSPYLQQQININSYYPFLKSSNYFKLNFKDSILINASLKMKELTFGPGQIIFKQNDQDNRLFYILKGEVQLSSNNHQICIKNEKDNCFGINEFFTGECRNLEAKSLTVSQILYLELNEFKQVLKEDPLEYEKFCSLKDQVIFSKISIDQPCFFCNKFSHRYDQCPFYTLKNQRLLMIERSNRSISQERKYFERYDRFKFNSLFENAEVKLNLRAIRLNYINNLAIDKNEMIQLAQNTIEIENDVDFYRYNDAFQLKQNNEGQDFNIILISSDKIADEFFLEEEKLENGEEGNERLNPIINSQKKIATSSIVATEILIEENKNQHQSTLQNSQNLFKKSNSFLQNAFHTQNSSNLNMQNYEKLHPIKEQFSTTNYKIQNHTRQQSWRKNSDTSISSYQNKSVEASSSRIQDQNLLKQIISYIELTQIKQEVENQQEVSYNIQKDEFFCINEFDQLQEFTRYFPKSNFSQVLGQINKANLKKQKVPLKKAKKNQNRPNNTVFKSQAIKKKNTLSNINTQCTQANMHKKSQETPLAIAKSSSYNQSNSESLSNVLSCRTQEIQDFNIDQKSENKLLQSQQGDNIRSHFLKPLQ</sequence>
<feature type="transmembrane region" description="Helical" evidence="1">
    <location>
        <begin position="488"/>
        <end position="506"/>
    </location>
</feature>
<keyword evidence="1" id="KW-0472">Membrane</keyword>
<dbReference type="CDD" id="cd00038">
    <property type="entry name" value="CAP_ED"/>
    <property type="match status" value="1"/>
</dbReference>
<dbReference type="GO" id="GO:0098855">
    <property type="term" value="C:HCN channel complex"/>
    <property type="evidence" value="ECO:0007669"/>
    <property type="project" value="TreeGrafter"/>
</dbReference>
<feature type="domain" description="Cyclic nucleotide-binding" evidence="2">
    <location>
        <begin position="679"/>
        <end position="762"/>
    </location>
</feature>
<reference evidence="4" key="1">
    <citation type="journal article" date="2006" name="PLoS Biol.">
        <title>Macronuclear genome sequence of the ciliate Tetrahymena thermophila, a model eukaryote.</title>
        <authorList>
            <person name="Eisen J.A."/>
            <person name="Coyne R.S."/>
            <person name="Wu M."/>
            <person name="Wu D."/>
            <person name="Thiagarajan M."/>
            <person name="Wortman J.R."/>
            <person name="Badger J.H."/>
            <person name="Ren Q."/>
            <person name="Amedeo P."/>
            <person name="Jones K.M."/>
            <person name="Tallon L.J."/>
            <person name="Delcher A.L."/>
            <person name="Salzberg S.L."/>
            <person name="Silva J.C."/>
            <person name="Haas B.J."/>
            <person name="Majoros W.H."/>
            <person name="Farzad M."/>
            <person name="Carlton J.M."/>
            <person name="Smith R.K. Jr."/>
            <person name="Garg J."/>
            <person name="Pearlman R.E."/>
            <person name="Karrer K.M."/>
            <person name="Sun L."/>
            <person name="Manning G."/>
            <person name="Elde N.C."/>
            <person name="Turkewitz A.P."/>
            <person name="Asai D.J."/>
            <person name="Wilkes D.E."/>
            <person name="Wang Y."/>
            <person name="Cai H."/>
            <person name="Collins K."/>
            <person name="Stewart B.A."/>
            <person name="Lee S.R."/>
            <person name="Wilamowska K."/>
            <person name="Weinberg Z."/>
            <person name="Ruzzo W.L."/>
            <person name="Wloga D."/>
            <person name="Gaertig J."/>
            <person name="Frankel J."/>
            <person name="Tsao C.-C."/>
            <person name="Gorovsky M.A."/>
            <person name="Keeling P.J."/>
            <person name="Waller R.F."/>
            <person name="Patron N.J."/>
            <person name="Cherry J.M."/>
            <person name="Stover N.A."/>
            <person name="Krieger C.J."/>
            <person name="del Toro C."/>
            <person name="Ryder H.F."/>
            <person name="Williamson S.C."/>
            <person name="Barbeau R.A."/>
            <person name="Hamilton E.P."/>
            <person name="Orias E."/>
        </authorList>
    </citation>
    <scope>NUCLEOTIDE SEQUENCE [LARGE SCALE GENOMIC DNA]</scope>
    <source>
        <strain evidence="4">SB210</strain>
    </source>
</reference>
<dbReference type="EMBL" id="GG662646">
    <property type="protein sequence ID" value="EAR98949.2"/>
    <property type="molecule type" value="Genomic_DNA"/>
</dbReference>